<comment type="similarity">
    <text evidence="3">Belongs to the APS1/VSP family.</text>
</comment>
<evidence type="ECO:0000313" key="5">
    <source>
        <dbReference type="EMBL" id="KAL3625410.1"/>
    </source>
</evidence>
<feature type="signal peptide" evidence="4">
    <location>
        <begin position="1"/>
        <end position="31"/>
    </location>
</feature>
<dbReference type="InterPro" id="IPR023214">
    <property type="entry name" value="HAD_sf"/>
</dbReference>
<feature type="chain" id="PRO_5044835994" description="Acid phosphatase" evidence="4">
    <location>
        <begin position="32"/>
        <end position="271"/>
    </location>
</feature>
<proteinExistence type="inferred from homology"/>
<evidence type="ECO:0008006" key="7">
    <source>
        <dbReference type="Google" id="ProtNLM"/>
    </source>
</evidence>
<organism evidence="5 6">
    <name type="scientific">Castilleja foliolosa</name>
    <dbReference type="NCBI Taxonomy" id="1961234"/>
    <lineage>
        <taxon>Eukaryota</taxon>
        <taxon>Viridiplantae</taxon>
        <taxon>Streptophyta</taxon>
        <taxon>Embryophyta</taxon>
        <taxon>Tracheophyta</taxon>
        <taxon>Spermatophyta</taxon>
        <taxon>Magnoliopsida</taxon>
        <taxon>eudicotyledons</taxon>
        <taxon>Gunneridae</taxon>
        <taxon>Pentapetalae</taxon>
        <taxon>asterids</taxon>
        <taxon>lamiids</taxon>
        <taxon>Lamiales</taxon>
        <taxon>Orobanchaceae</taxon>
        <taxon>Pedicularideae</taxon>
        <taxon>Castillejinae</taxon>
        <taxon>Castilleja</taxon>
    </lineage>
</organism>
<dbReference type="Gene3D" id="3.40.50.1000">
    <property type="entry name" value="HAD superfamily/HAD-like"/>
    <property type="match status" value="1"/>
</dbReference>
<dbReference type="SUPFAM" id="SSF56784">
    <property type="entry name" value="HAD-like"/>
    <property type="match status" value="1"/>
</dbReference>
<sequence>MVLSLSGMAWSLTQLGIFSLLLILAVDPTSSSRSIIQLPTERQTDAISGHRRGGIDLPCESWKFTVETNNAGSWTRVPEKCVDFVKEYITGDKYLYDSMAVAGDSLTHASNVEVSGNGKDAWVFDIDETLLTNVPYYNAHGFGSEEFNETTFDEWVALSKAPALSPSLSFYKELQSLGYTIFLLTGRTEFQRKATELNMLNAGYTNWKRLILRGDDDHGKPASVYKSEKRKEIEDEGYVIRGNSGDQWSDLTGFSVAERSFKLPNPMYYIA</sequence>
<keyword evidence="6" id="KW-1185">Reference proteome</keyword>
<keyword evidence="2" id="KW-0325">Glycoprotein</keyword>
<dbReference type="InterPro" id="IPR010028">
    <property type="entry name" value="Acid_phosphatase_pln"/>
</dbReference>
<evidence type="ECO:0000256" key="2">
    <source>
        <dbReference type="ARBA" id="ARBA00023180"/>
    </source>
</evidence>
<comment type="caution">
    <text evidence="5">The sequence shown here is derived from an EMBL/GenBank/DDBJ whole genome shotgun (WGS) entry which is preliminary data.</text>
</comment>
<dbReference type="Proteomes" id="UP001632038">
    <property type="component" value="Unassembled WGS sequence"/>
</dbReference>
<evidence type="ECO:0000313" key="6">
    <source>
        <dbReference type="Proteomes" id="UP001632038"/>
    </source>
</evidence>
<dbReference type="AlphaFoldDB" id="A0ABD3C6I6"/>
<evidence type="ECO:0000256" key="4">
    <source>
        <dbReference type="SAM" id="SignalP"/>
    </source>
</evidence>
<dbReference type="NCBIfam" id="TIGR01675">
    <property type="entry name" value="plant-AP"/>
    <property type="match status" value="1"/>
</dbReference>
<accession>A0ABD3C6I6</accession>
<dbReference type="InterPro" id="IPR005519">
    <property type="entry name" value="Acid_phosphat_B-like"/>
</dbReference>
<dbReference type="Pfam" id="PF03767">
    <property type="entry name" value="Acid_phosphat_B"/>
    <property type="match status" value="1"/>
</dbReference>
<dbReference type="EMBL" id="JAVIJP010000052">
    <property type="protein sequence ID" value="KAL3625410.1"/>
    <property type="molecule type" value="Genomic_DNA"/>
</dbReference>
<reference evidence="6" key="1">
    <citation type="journal article" date="2024" name="IScience">
        <title>Strigolactones Initiate the Formation of Haustorium-like Structures in Castilleja.</title>
        <authorList>
            <person name="Buerger M."/>
            <person name="Peterson D."/>
            <person name="Chory J."/>
        </authorList>
    </citation>
    <scope>NUCLEOTIDE SEQUENCE [LARGE SCALE GENOMIC DNA]</scope>
</reference>
<gene>
    <name evidence="5" type="ORF">CASFOL_030864</name>
</gene>
<dbReference type="PIRSF" id="PIRSF002674">
    <property type="entry name" value="VSP"/>
    <property type="match status" value="1"/>
</dbReference>
<keyword evidence="1 4" id="KW-0732">Signal</keyword>
<dbReference type="PANTHER" id="PTHR31284">
    <property type="entry name" value="ACID PHOSPHATASE-LIKE PROTEIN"/>
    <property type="match status" value="1"/>
</dbReference>
<dbReference type="InterPro" id="IPR014403">
    <property type="entry name" value="APS1/VSP"/>
</dbReference>
<evidence type="ECO:0000256" key="3">
    <source>
        <dbReference type="PIRNR" id="PIRNR002674"/>
    </source>
</evidence>
<evidence type="ECO:0000256" key="1">
    <source>
        <dbReference type="ARBA" id="ARBA00022729"/>
    </source>
</evidence>
<protein>
    <recommendedName>
        <fullName evidence="7">Acid phosphatase</fullName>
    </recommendedName>
</protein>
<dbReference type="InterPro" id="IPR036412">
    <property type="entry name" value="HAD-like_sf"/>
</dbReference>
<dbReference type="PANTHER" id="PTHR31284:SF10">
    <property type="entry name" value="ACID PHOSPHATASE-LIKE PROTEIN"/>
    <property type="match status" value="1"/>
</dbReference>
<dbReference type="CDD" id="cd07535">
    <property type="entry name" value="HAD_VSP"/>
    <property type="match status" value="1"/>
</dbReference>
<name>A0ABD3C6I6_9LAMI</name>